<gene>
    <name evidence="2" type="ORF">GCM10010191_76390</name>
</gene>
<dbReference type="Proteomes" id="UP001501231">
    <property type="component" value="Unassembled WGS sequence"/>
</dbReference>
<evidence type="ECO:0000313" key="2">
    <source>
        <dbReference type="EMBL" id="GAA2447790.1"/>
    </source>
</evidence>
<name>A0ABN3K2S7_9ACTN</name>
<reference evidence="2 3" key="1">
    <citation type="journal article" date="2019" name="Int. J. Syst. Evol. Microbiol.">
        <title>The Global Catalogue of Microorganisms (GCM) 10K type strain sequencing project: providing services to taxonomists for standard genome sequencing and annotation.</title>
        <authorList>
            <consortium name="The Broad Institute Genomics Platform"/>
            <consortium name="The Broad Institute Genome Sequencing Center for Infectious Disease"/>
            <person name="Wu L."/>
            <person name="Ma J."/>
        </authorList>
    </citation>
    <scope>NUCLEOTIDE SEQUENCE [LARGE SCALE GENOMIC DNA]</scope>
    <source>
        <strain evidence="2 3">JCM 3325</strain>
    </source>
</reference>
<accession>A0ABN3K2S7</accession>
<organism evidence="2 3">
    <name type="scientific">Actinomadura vinacea</name>
    <dbReference type="NCBI Taxonomy" id="115336"/>
    <lineage>
        <taxon>Bacteria</taxon>
        <taxon>Bacillati</taxon>
        <taxon>Actinomycetota</taxon>
        <taxon>Actinomycetes</taxon>
        <taxon>Streptosporangiales</taxon>
        <taxon>Thermomonosporaceae</taxon>
        <taxon>Actinomadura</taxon>
    </lineage>
</organism>
<feature type="region of interest" description="Disordered" evidence="1">
    <location>
        <begin position="45"/>
        <end position="82"/>
    </location>
</feature>
<dbReference type="EMBL" id="BAAARW010000034">
    <property type="protein sequence ID" value="GAA2447790.1"/>
    <property type="molecule type" value="Genomic_DNA"/>
</dbReference>
<proteinExistence type="predicted"/>
<evidence type="ECO:0000313" key="3">
    <source>
        <dbReference type="Proteomes" id="UP001501231"/>
    </source>
</evidence>
<evidence type="ECO:0000256" key="1">
    <source>
        <dbReference type="SAM" id="MobiDB-lite"/>
    </source>
</evidence>
<sequence>MRNHSSNLRNVSLGMIGPIAEGALRGITADAVFLGVDADRRFRGAAGGAGGVPGAPRDHGGRRPFLTRLAEGGPLPGRGRGR</sequence>
<keyword evidence="3" id="KW-1185">Reference proteome</keyword>
<comment type="caution">
    <text evidence="2">The sequence shown here is derived from an EMBL/GenBank/DDBJ whole genome shotgun (WGS) entry which is preliminary data.</text>
</comment>
<protein>
    <submittedName>
        <fullName evidence="2">Uncharacterized protein</fullName>
    </submittedName>
</protein>